<evidence type="ECO:0000256" key="2">
    <source>
        <dbReference type="ARBA" id="ARBA00022803"/>
    </source>
</evidence>
<keyword evidence="2" id="KW-0802">TPR repeat</keyword>
<dbReference type="PANTHER" id="PTHR45586">
    <property type="entry name" value="TPR REPEAT-CONTAINING PROTEIN PA4667"/>
    <property type="match status" value="1"/>
</dbReference>
<dbReference type="Pfam" id="PF13432">
    <property type="entry name" value="TPR_16"/>
    <property type="match status" value="1"/>
</dbReference>
<evidence type="ECO:0000256" key="1">
    <source>
        <dbReference type="ARBA" id="ARBA00022737"/>
    </source>
</evidence>
<protein>
    <submittedName>
        <fullName evidence="4">Tetratricopeptide repeat protein</fullName>
    </submittedName>
</protein>
<dbReference type="SUPFAM" id="SSF48452">
    <property type="entry name" value="TPR-like"/>
    <property type="match status" value="2"/>
</dbReference>
<dbReference type="AlphaFoldDB" id="A0A4R1L735"/>
<dbReference type="InterPro" id="IPR011990">
    <property type="entry name" value="TPR-like_helical_dom_sf"/>
</dbReference>
<comment type="caution">
    <text evidence="4">The sequence shown here is derived from an EMBL/GenBank/DDBJ whole genome shotgun (WGS) entry which is preliminary data.</text>
</comment>
<dbReference type="PANTHER" id="PTHR45586:SF1">
    <property type="entry name" value="LIPOPOLYSACCHARIDE ASSEMBLY PROTEIN B"/>
    <property type="match status" value="1"/>
</dbReference>
<proteinExistence type="predicted"/>
<keyword evidence="5" id="KW-1185">Reference proteome</keyword>
<dbReference type="OrthoDB" id="192575at2"/>
<dbReference type="Gene3D" id="1.25.40.10">
    <property type="entry name" value="Tetratricopeptide repeat domain"/>
    <property type="match status" value="1"/>
</dbReference>
<reference evidence="4 5" key="1">
    <citation type="submission" date="2019-03" db="EMBL/GenBank/DDBJ databases">
        <title>Genomic Encyclopedia of Type Strains, Phase IV (KMG-IV): sequencing the most valuable type-strain genomes for metagenomic binning, comparative biology and taxonomic classification.</title>
        <authorList>
            <person name="Goeker M."/>
        </authorList>
    </citation>
    <scope>NUCLEOTIDE SEQUENCE [LARGE SCALE GENOMIC DNA]</scope>
    <source>
        <strain evidence="4 5">DSM 103428</strain>
    </source>
</reference>
<evidence type="ECO:0000313" key="5">
    <source>
        <dbReference type="Proteomes" id="UP000295210"/>
    </source>
</evidence>
<gene>
    <name evidence="4" type="ORF">C7378_1584</name>
</gene>
<dbReference type="Proteomes" id="UP000295210">
    <property type="component" value="Unassembled WGS sequence"/>
</dbReference>
<name>A0A4R1L735_9BACT</name>
<accession>A0A4R1L735</accession>
<feature type="signal peptide" evidence="3">
    <location>
        <begin position="1"/>
        <end position="21"/>
    </location>
</feature>
<evidence type="ECO:0000256" key="3">
    <source>
        <dbReference type="SAM" id="SignalP"/>
    </source>
</evidence>
<evidence type="ECO:0000313" key="4">
    <source>
        <dbReference type="EMBL" id="TCK73964.1"/>
    </source>
</evidence>
<dbReference type="RefSeq" id="WP_131994315.1">
    <property type="nucleotide sequence ID" value="NZ_SMGK01000002.1"/>
</dbReference>
<dbReference type="InterPro" id="IPR051012">
    <property type="entry name" value="CellSynth/LPSAsmb/PSIAsmb"/>
</dbReference>
<sequence>MFLRRLVIAGVLCAGALGLHADVPGSLDAVRADLNAGRANDALAKLDTILSSQANNGEAHNLRCRVMLQEERWDAAISSCEKATASESRSSDFHLWLGRAYGEKADRVNFITAYRLAKQVRQEFETAVQLDPSNADALADLGEYYTDAPGFLGGGTDKAAGVAQKLASIAPQKAHALRAQIAESNKDYASAEREWKAAIAVAKDPARGWMDLASFYRGRQQWQQMDLAIRTGRSLDKDHGVALADGASTLIHAKHNRTMAIELLREYLASPNKSEDAPAFRAHAQLAQLLAAQGDQAAAREELAKAKALASGYSPSELVTPNTPH</sequence>
<feature type="chain" id="PRO_5020923096" evidence="3">
    <location>
        <begin position="22"/>
        <end position="325"/>
    </location>
</feature>
<keyword evidence="3" id="KW-0732">Signal</keyword>
<organism evidence="4 5">
    <name type="scientific">Acidipila rosea</name>
    <dbReference type="NCBI Taxonomy" id="768535"/>
    <lineage>
        <taxon>Bacteria</taxon>
        <taxon>Pseudomonadati</taxon>
        <taxon>Acidobacteriota</taxon>
        <taxon>Terriglobia</taxon>
        <taxon>Terriglobales</taxon>
        <taxon>Acidobacteriaceae</taxon>
        <taxon>Acidipila</taxon>
    </lineage>
</organism>
<keyword evidence="1" id="KW-0677">Repeat</keyword>
<dbReference type="EMBL" id="SMGK01000002">
    <property type="protein sequence ID" value="TCK73964.1"/>
    <property type="molecule type" value="Genomic_DNA"/>
</dbReference>